<dbReference type="SUPFAM" id="SSF64484">
    <property type="entry name" value="beta and beta-prime subunits of DNA dependent RNA-polymerase"/>
    <property type="match status" value="1"/>
</dbReference>
<feature type="compositionally biased region" description="Acidic residues" evidence="10">
    <location>
        <begin position="1397"/>
        <end position="1409"/>
    </location>
</feature>
<dbReference type="NCBIfam" id="TIGR02013">
    <property type="entry name" value="rpoB"/>
    <property type="match status" value="1"/>
</dbReference>
<evidence type="ECO:0000259" key="11">
    <source>
        <dbReference type="Pfam" id="PF00562"/>
    </source>
</evidence>
<dbReference type="Gene3D" id="3.90.1800.10">
    <property type="entry name" value="RNA polymerase alpha subunit dimerisation domain"/>
    <property type="match status" value="1"/>
</dbReference>
<name>A0ABP9UA81_9BACT</name>
<evidence type="ECO:0000313" key="17">
    <source>
        <dbReference type="EMBL" id="GAA5414761.1"/>
    </source>
</evidence>
<dbReference type="InterPro" id="IPR007645">
    <property type="entry name" value="RNA_pol_Rpb2_3"/>
</dbReference>
<feature type="domain" description="RNA polymerase beta subunit protrusion" evidence="14">
    <location>
        <begin position="33"/>
        <end position="349"/>
    </location>
</feature>
<keyword evidence="9" id="KW-0175">Coiled coil</keyword>
<dbReference type="InterPro" id="IPR037034">
    <property type="entry name" value="RNA_pol_Rpb2_2_sf"/>
</dbReference>
<evidence type="ECO:0000256" key="9">
    <source>
        <dbReference type="SAM" id="Coils"/>
    </source>
</evidence>
<sequence>MKKNNQFENHKYSSKVMRRDYSKIKTNFESPDLLATQRDSFARFLEEDLKSVVTSIFPIDSPQQKYQIRVNDIKLGEPHRTEEECRDESKTYDASLHVDLELVNNETGEVKKAKVTKDGVKGIFFGNIPLMTDKGTFVINGIEKFVIAQIIRSPGMYVLNKSQIKLNNSRKKVLQGNICELLPYKGTLMLINVPESKAADSDKVVQITARNASGESAAVFLTTSLLKAYGLTNNEIREIYSEEPNILATLENEKYNANDVLDFPDIINIRSELQEERHNGEVREFILNKGAPIERKLRRLLLEYIELEEENQQLKEEENTEQLTINNELISNLLDKIVTEKAAKDVANELGLNSKTLENQVSEANMCFQALVVIHLFNQRYYDLSSAGRYKFDRKLRLTERLYQRVLAEDLYDINGKKLLSKGDLLGKEQIDIIKAHSKAKTLKNFHELTIKNAFTDFEEISDAEKLQSSVLSYERILVRADNEKEDSVTSIVGLGAAERTNTLTISDIVASISYAYNLMSDIGDFDDIDHLGNKRLKLIHEQLKNRLQVGMLRIEKSIREKLAIADGNNNETTDEDGQKKMSITVKSVINTKPFQIILKDFFNSYQLIQFIDQQNPLSELTNKRRISAMGPGGISREDPNLDIRDVHYSHYGRICPIETPEGMNIGLIMSLASFSRVDENGFIMTPYRVVKNEVVTDEIKWLTPLQDDEYIIGESNVELDENNKILNERVIARYRGSSDLYEPKRLDFIDVLPKQVVSVAASSIPFLENDDANRALMGANMQRQAVPLVKPYAPWVGTGSEYKIAHDSGMAYVAKTSGTVTAVDGKQITVTDEDGNKQTRKLIKFRKSNQNTCINQTPIVELGQKIAKGDTLSNGPAMQNGELALGRNMLVGFTTWNGFNFEDAIILSKRLVQDDVYTSIHVDEYTLQCLVTKNGDEEITRDMPNVSDNAKRFLDQDGIIMVGAEVKEGDVLVGKITPRGQVDLSPEEKLLQAIFGDKTKNFKDSSLKVPHGGEGIVAAVKRFNNTDEENSDLGDDVIEVVKVYIVQKRKIQVGDKMAGRHGNKGIVSNIVPVEDMPFLEDGTPLDVLLNPLGVPSRMNIGQILEIHLGLSARELGKKELLRIAFEKLGHEELVARYGLRECVAEKLYARILKLVAEADVKTYEALIEKVNTFDLIIALNDLGLTFADIGYKVATPVFEGVNHGNLEDIMREAGIDPIQTKGKFKLRDGKTGEYFDGDISVGVMYMLKLDHMVDDKIHARSVGPYSKITQQPLGGKSQNGGQRFGEMEVWALEAYGAAHNLHEILTIKSDDVRGRNLTYSSIIKGNEIPSGGTPESFKLLTKQLQGLGLYLEVIDSDDKETDINDYISHESEDDKKFEEISHETEMEIISSTRPSDDDDDDDDIDEEI</sequence>
<feature type="domain" description="RNA polymerase Rpb2" evidence="15">
    <location>
        <begin position="610"/>
        <end position="678"/>
    </location>
</feature>
<proteinExistence type="inferred from homology"/>
<dbReference type="Gene3D" id="2.40.270.10">
    <property type="entry name" value="DNA-directed RNA polymerase, subunit 2, domain 6"/>
    <property type="match status" value="2"/>
</dbReference>
<feature type="domain" description="RNA polymerase Rpb2" evidence="13">
    <location>
        <begin position="441"/>
        <end position="538"/>
    </location>
</feature>
<comment type="similarity">
    <text evidence="6 7">Belongs to the RNA polymerase beta chain family.</text>
</comment>
<dbReference type="PANTHER" id="PTHR20856">
    <property type="entry name" value="DNA-DIRECTED RNA POLYMERASE I SUBUNIT 2"/>
    <property type="match status" value="1"/>
</dbReference>
<feature type="coiled-coil region" evidence="9">
    <location>
        <begin position="297"/>
        <end position="327"/>
    </location>
</feature>
<dbReference type="Pfam" id="PF04560">
    <property type="entry name" value="RNA_pol_Rpb2_7"/>
    <property type="match status" value="1"/>
</dbReference>
<evidence type="ECO:0000259" key="14">
    <source>
        <dbReference type="Pfam" id="PF04563"/>
    </source>
</evidence>
<dbReference type="GO" id="GO:0000428">
    <property type="term" value="C:DNA-directed RNA polymerase complex"/>
    <property type="evidence" value="ECO:0007669"/>
    <property type="project" value="UniProtKB-KW"/>
</dbReference>
<accession>A0ABP9UA81</accession>
<evidence type="ECO:0000256" key="8">
    <source>
        <dbReference type="RuleBase" id="RU363031"/>
    </source>
</evidence>
<dbReference type="InterPro" id="IPR007644">
    <property type="entry name" value="RNA_pol_bsu_protrusion"/>
</dbReference>
<dbReference type="InterPro" id="IPR007120">
    <property type="entry name" value="DNA-dir_RNAP_su2_dom"/>
</dbReference>
<dbReference type="CDD" id="cd00653">
    <property type="entry name" value="RNA_pol_B_RPB2"/>
    <property type="match status" value="1"/>
</dbReference>
<dbReference type="NCBIfam" id="NF001616">
    <property type="entry name" value="PRK00405.1"/>
    <property type="match status" value="1"/>
</dbReference>
<evidence type="ECO:0000259" key="15">
    <source>
        <dbReference type="Pfam" id="PF04565"/>
    </source>
</evidence>
<dbReference type="Gene3D" id="2.40.50.150">
    <property type="match status" value="1"/>
</dbReference>
<keyword evidence="3 6" id="KW-0548">Nucleotidyltransferase</keyword>
<evidence type="ECO:0000256" key="2">
    <source>
        <dbReference type="ARBA" id="ARBA00022679"/>
    </source>
</evidence>
<reference evidence="17" key="1">
    <citation type="submission" date="2024-02" db="EMBL/GenBank/DDBJ databases">
        <title>Draft genome sequence of new strains in genus Ureaplasma.</title>
        <authorList>
            <person name="Nakajima Y."/>
            <person name="Segawa T."/>
        </authorList>
    </citation>
    <scope>NUCLEOTIDE SEQUENCE [LARGE SCALE GENOMIC DNA]</scope>
    <source>
        <strain evidence="17">OM1</strain>
    </source>
</reference>
<dbReference type="Gene3D" id="3.90.1100.10">
    <property type="match status" value="2"/>
</dbReference>
<dbReference type="Pfam" id="PF04563">
    <property type="entry name" value="RNA_pol_Rpb2_1"/>
    <property type="match status" value="1"/>
</dbReference>
<evidence type="ECO:0000256" key="6">
    <source>
        <dbReference type="HAMAP-Rule" id="MF_01321"/>
    </source>
</evidence>
<evidence type="ECO:0000259" key="13">
    <source>
        <dbReference type="Pfam" id="PF04561"/>
    </source>
</evidence>
<evidence type="ECO:0000256" key="1">
    <source>
        <dbReference type="ARBA" id="ARBA00022478"/>
    </source>
</evidence>
<dbReference type="InterPro" id="IPR007641">
    <property type="entry name" value="RNA_pol_Rpb2_7"/>
</dbReference>
<keyword evidence="1 6" id="KW-0240">DNA-directed RNA polymerase</keyword>
<dbReference type="InterPro" id="IPR037033">
    <property type="entry name" value="DNA-dir_RNAP_su2_hyb_sf"/>
</dbReference>
<dbReference type="RefSeq" id="WP_353289922.1">
    <property type="nucleotide sequence ID" value="NZ_BAABQM010000003.1"/>
</dbReference>
<keyword evidence="2 6" id="KW-0808">Transferase</keyword>
<evidence type="ECO:0000256" key="7">
    <source>
        <dbReference type="RuleBase" id="RU000434"/>
    </source>
</evidence>
<dbReference type="InterPro" id="IPR019462">
    <property type="entry name" value="DNA-dir_RNA_pol_bsu_external_1"/>
</dbReference>
<dbReference type="Gene3D" id="2.40.50.100">
    <property type="match status" value="1"/>
</dbReference>
<comment type="function">
    <text evidence="6 8">DNA-dependent RNA polymerase catalyzes the transcription of DNA into RNA using the four ribonucleoside triphosphates as substrates.</text>
</comment>
<dbReference type="InterPro" id="IPR007121">
    <property type="entry name" value="RNA_pol_bsu_CS"/>
</dbReference>
<dbReference type="InterPro" id="IPR015712">
    <property type="entry name" value="DNA-dir_RNA_pol_su2"/>
</dbReference>
<feature type="compositionally biased region" description="Basic and acidic residues" evidence="10">
    <location>
        <begin position="1368"/>
        <end position="1386"/>
    </location>
</feature>
<dbReference type="Pfam" id="PF04561">
    <property type="entry name" value="RNA_pol_Rpb2_2"/>
    <property type="match status" value="1"/>
</dbReference>
<evidence type="ECO:0000313" key="18">
    <source>
        <dbReference type="Proteomes" id="UP001449582"/>
    </source>
</evidence>
<keyword evidence="4 6" id="KW-0804">Transcription</keyword>
<feature type="domain" description="DNA-directed RNA polymerase beta subunit external 1" evidence="16">
    <location>
        <begin position="688"/>
        <end position="752"/>
    </location>
</feature>
<evidence type="ECO:0000256" key="5">
    <source>
        <dbReference type="ARBA" id="ARBA00048552"/>
    </source>
</evidence>
<dbReference type="Gene3D" id="3.90.1110.10">
    <property type="entry name" value="RNA polymerase Rpb2, domain 2"/>
    <property type="match status" value="2"/>
</dbReference>
<feature type="region of interest" description="Disordered" evidence="10">
    <location>
        <begin position="1368"/>
        <end position="1409"/>
    </location>
</feature>
<dbReference type="Pfam" id="PF10385">
    <property type="entry name" value="RNA_pol_Rpb2_45"/>
    <property type="match status" value="1"/>
</dbReference>
<dbReference type="Pfam" id="PF04565">
    <property type="entry name" value="RNA_pol_Rpb2_3"/>
    <property type="match status" value="1"/>
</dbReference>
<evidence type="ECO:0000256" key="4">
    <source>
        <dbReference type="ARBA" id="ARBA00023163"/>
    </source>
</evidence>
<dbReference type="InterPro" id="IPR010243">
    <property type="entry name" value="RNA_pol_bsu_bac"/>
</dbReference>
<feature type="domain" description="RNA polymerase Rpb2" evidence="12">
    <location>
        <begin position="1281"/>
        <end position="1355"/>
    </location>
</feature>
<comment type="subunit">
    <text evidence="6 8">The RNAP catalytic core consists of 2 alpha, 1 beta, 1 beta' and 1 omega subunit. When a sigma factor is associated with the core the holoenzyme is formed, which can initiate transcription.</text>
</comment>
<comment type="catalytic activity">
    <reaction evidence="5 6 8">
        <text>RNA(n) + a ribonucleoside 5'-triphosphate = RNA(n+1) + diphosphate</text>
        <dbReference type="Rhea" id="RHEA:21248"/>
        <dbReference type="Rhea" id="RHEA-COMP:14527"/>
        <dbReference type="Rhea" id="RHEA-COMP:17342"/>
        <dbReference type="ChEBI" id="CHEBI:33019"/>
        <dbReference type="ChEBI" id="CHEBI:61557"/>
        <dbReference type="ChEBI" id="CHEBI:140395"/>
        <dbReference type="EC" id="2.7.7.6"/>
    </reaction>
</comment>
<evidence type="ECO:0000259" key="12">
    <source>
        <dbReference type="Pfam" id="PF04560"/>
    </source>
</evidence>
<dbReference type="Gene3D" id="2.30.150.10">
    <property type="entry name" value="DNA-directed RNA polymerase, beta subunit, external 1 domain"/>
    <property type="match status" value="1"/>
</dbReference>
<feature type="domain" description="DNA-directed RNA polymerase subunit 2 hybrid-binding" evidence="11">
    <location>
        <begin position="814"/>
        <end position="1279"/>
    </location>
</feature>
<dbReference type="Pfam" id="PF00562">
    <property type="entry name" value="RNA_pol_Rpb2_6"/>
    <property type="match status" value="1"/>
</dbReference>
<dbReference type="EMBL" id="BAABQM010000003">
    <property type="protein sequence ID" value="GAA5414761.1"/>
    <property type="molecule type" value="Genomic_DNA"/>
</dbReference>
<dbReference type="Proteomes" id="UP001449582">
    <property type="component" value="Unassembled WGS sequence"/>
</dbReference>
<evidence type="ECO:0000256" key="3">
    <source>
        <dbReference type="ARBA" id="ARBA00022695"/>
    </source>
</evidence>
<dbReference type="InterPro" id="IPR014724">
    <property type="entry name" value="RNA_pol_RPB2_OB-fold"/>
</dbReference>
<dbReference type="HAMAP" id="MF_01321">
    <property type="entry name" value="RNApol_bact_RpoB"/>
    <property type="match status" value="1"/>
</dbReference>
<protein>
    <recommendedName>
        <fullName evidence="6 8">DNA-directed RNA polymerase subunit beta</fullName>
        <shortName evidence="6">RNAP subunit beta</shortName>
        <ecNumber evidence="6 8">2.7.7.6</ecNumber>
    </recommendedName>
    <alternativeName>
        <fullName evidence="6">RNA polymerase subunit beta</fullName>
    </alternativeName>
    <alternativeName>
        <fullName evidence="6">Transcriptase subunit beta</fullName>
    </alternativeName>
</protein>
<dbReference type="EC" id="2.7.7.6" evidence="6 8"/>
<evidence type="ECO:0000259" key="16">
    <source>
        <dbReference type="Pfam" id="PF10385"/>
    </source>
</evidence>
<organism evidence="17 18">
    <name type="scientific">Ureaplasma ceti</name>
    <dbReference type="NCBI Taxonomy" id="3119530"/>
    <lineage>
        <taxon>Bacteria</taxon>
        <taxon>Bacillati</taxon>
        <taxon>Mycoplasmatota</taxon>
        <taxon>Mycoplasmoidales</taxon>
        <taxon>Mycoplasmoidaceae</taxon>
        <taxon>Ureaplasma</taxon>
    </lineage>
</organism>
<dbReference type="InterPro" id="IPR007642">
    <property type="entry name" value="RNA_pol_Rpb2_2"/>
</dbReference>
<evidence type="ECO:0000256" key="10">
    <source>
        <dbReference type="SAM" id="MobiDB-lite"/>
    </source>
</evidence>
<keyword evidence="18" id="KW-1185">Reference proteome</keyword>
<gene>
    <name evidence="6" type="primary">rpoB</name>
    <name evidence="17" type="ORF">UREOM_4720</name>
</gene>
<comment type="caution">
    <text evidence="17">The sequence shown here is derived from an EMBL/GenBank/DDBJ whole genome shotgun (WGS) entry which is preliminary data.</text>
</comment>
<dbReference type="InterPro" id="IPR042107">
    <property type="entry name" value="DNA-dir_RNA_pol_bsu_ext_1_sf"/>
</dbReference>
<dbReference type="PROSITE" id="PS01166">
    <property type="entry name" value="RNA_POL_BETA"/>
    <property type="match status" value="1"/>
</dbReference>